<proteinExistence type="inferred from homology"/>
<dbReference type="CDD" id="cd07718">
    <property type="entry name" value="RNaseZ_ELAC1_ELAC2-C-term-like_MBL-fold"/>
    <property type="match status" value="1"/>
</dbReference>
<dbReference type="Pfam" id="PF12706">
    <property type="entry name" value="Lactamase_B_2"/>
    <property type="match status" value="1"/>
</dbReference>
<evidence type="ECO:0000256" key="5">
    <source>
        <dbReference type="ARBA" id="ARBA00022694"/>
    </source>
</evidence>
<dbReference type="GO" id="GO:1990180">
    <property type="term" value="P:mitochondrial tRNA 3'-end processing"/>
    <property type="evidence" value="ECO:0007669"/>
    <property type="project" value="TreeGrafter"/>
</dbReference>
<comment type="similarity">
    <text evidence="3">Belongs to the RNase Z family.</text>
</comment>
<dbReference type="GeneID" id="42006584"/>
<comment type="catalytic activity">
    <reaction evidence="1">
        <text>Endonucleolytic cleavage of RNA, removing extra 3' nucleotides from tRNA precursor, generating 3' termini of tRNAs. A 3'-hydroxy group is left at the tRNA terminus and a 5'-phosphoryl group is left at the trailer molecule.</text>
        <dbReference type="EC" id="3.1.26.11"/>
    </reaction>
</comment>
<dbReference type="InterPro" id="IPR047151">
    <property type="entry name" value="RNZ2-like"/>
</dbReference>
<evidence type="ECO:0000259" key="12">
    <source>
        <dbReference type="Pfam" id="PF12706"/>
    </source>
</evidence>
<feature type="compositionally biased region" description="Low complexity" evidence="11">
    <location>
        <begin position="689"/>
        <end position="705"/>
    </location>
</feature>
<evidence type="ECO:0000313" key="15">
    <source>
        <dbReference type="Proteomes" id="UP000319731"/>
    </source>
</evidence>
<dbReference type="InterPro" id="IPR001279">
    <property type="entry name" value="Metallo-B-lactamas"/>
</dbReference>
<comment type="cofactor">
    <cofactor evidence="2">
        <name>Zn(2+)</name>
        <dbReference type="ChEBI" id="CHEBI:29105"/>
    </cofactor>
</comment>
<dbReference type="OrthoDB" id="527344at2759"/>
<dbReference type="InterPro" id="IPR027794">
    <property type="entry name" value="tRNase_Z_dom"/>
</dbReference>
<evidence type="ECO:0000256" key="7">
    <source>
        <dbReference type="ARBA" id="ARBA00022723"/>
    </source>
</evidence>
<dbReference type="Gene3D" id="3.60.15.10">
    <property type="entry name" value="Ribonuclease Z/Hydroxyacylglutathione hydrolase-like"/>
    <property type="match status" value="2"/>
</dbReference>
<dbReference type="SUPFAM" id="SSF56281">
    <property type="entry name" value="Metallo-hydrolase/oxidoreductase"/>
    <property type="match status" value="2"/>
</dbReference>
<gene>
    <name evidence="14" type="ORF">SmJEL517_g05361</name>
</gene>
<dbReference type="InterPro" id="IPR036866">
    <property type="entry name" value="RibonucZ/Hydroxyglut_hydro"/>
</dbReference>
<evidence type="ECO:0000313" key="14">
    <source>
        <dbReference type="EMBL" id="TPX31232.1"/>
    </source>
</evidence>
<dbReference type="PANTHER" id="PTHR12553">
    <property type="entry name" value="ZINC PHOSPHODIESTERASE ELAC PROTEIN 2"/>
    <property type="match status" value="1"/>
</dbReference>
<dbReference type="GO" id="GO:0046872">
    <property type="term" value="F:metal ion binding"/>
    <property type="evidence" value="ECO:0007669"/>
    <property type="project" value="UniProtKB-KW"/>
</dbReference>
<protein>
    <recommendedName>
        <fullName evidence="4">ribonuclease Z</fullName>
        <ecNumber evidence="4">3.1.26.11</ecNumber>
    </recommendedName>
</protein>
<dbReference type="STRING" id="1806994.A0A507BUJ5"/>
<keyword evidence="15" id="KW-1185">Reference proteome</keyword>
<dbReference type="EMBL" id="QEAO01000048">
    <property type="protein sequence ID" value="TPX31232.1"/>
    <property type="molecule type" value="Genomic_DNA"/>
</dbReference>
<keyword evidence="6" id="KW-0540">Nuclease</keyword>
<feature type="domain" description="tRNase Z endonuclease" evidence="13">
    <location>
        <begin position="7"/>
        <end position="65"/>
    </location>
</feature>
<dbReference type="GO" id="GO:0005739">
    <property type="term" value="C:mitochondrion"/>
    <property type="evidence" value="ECO:0007669"/>
    <property type="project" value="TreeGrafter"/>
</dbReference>
<evidence type="ECO:0000256" key="2">
    <source>
        <dbReference type="ARBA" id="ARBA00001947"/>
    </source>
</evidence>
<organism evidence="14 15">
    <name type="scientific">Synchytrium microbalum</name>
    <dbReference type="NCBI Taxonomy" id="1806994"/>
    <lineage>
        <taxon>Eukaryota</taxon>
        <taxon>Fungi</taxon>
        <taxon>Fungi incertae sedis</taxon>
        <taxon>Chytridiomycota</taxon>
        <taxon>Chytridiomycota incertae sedis</taxon>
        <taxon>Chytridiomycetes</taxon>
        <taxon>Synchytriales</taxon>
        <taxon>Synchytriaceae</taxon>
        <taxon>Synchytrium</taxon>
    </lineage>
</organism>
<keyword evidence="7" id="KW-0479">Metal-binding</keyword>
<sequence>MKYYATILGTHTHDVHPSVILHLDSGRYLFNCGEGTQRIAVETSMKLSRIRNVLLTRTSWDCIGGLPGMLLTLADQDVTGINIHGPPMLRQFMKGIQYFTYRPNLRITLDETRDAQETVKDENVTIVSVLIRPTLKDAAASWNGDTPMEPADQDEESRQKRHAGVISTCYVCTGPVQPGKFNPAAAQKLGIKPGPKFGMEPAAFVFFLRRGRIFMYPGLGLLTKGESVEANDGTLIHPHQCVGPETPGAVFFILDCPSELYISSLINAPYLQQFKNVKTSPVTCIIHILGDGVLENVQYREWIRSFGNQTQHIIMSEKHNPQTVIFRAVGRIQQQLNYIDKEIFPVQYTNDASIVDLQKDLKLPKNSCLAKPLLTIQFAPTFKLDESACRGPLDIEPPAVTLQPHLAKVYRDRNALVDSLPHENEDDAVQIIPLGTGSALPSKYRNVSSTFVQLPTGNIFLDGGEGTYGQLFRAFGQQTADVMRNLKIIFISHMHADHHLGVFMLIARWNEYTKKEPSRKLYLVGPVAFESWMSSYSQCEDIGWDRIVFIRSDALAWDRHTPERFRASVQQMQASVNLTSFQTVKVDHCPDAYAVVFTEGEENKIVFSGDCRPCDDLVTVGQGAAILIHEATLENDMYLDALDKKHSTTGEALDVAKRMLASRVLLTHFSQRYPKLPVLTPAVTKKAPRTSPSPDRSRSTSPSAPGKAKRQRSRSNSSDGDVVPPIVGIAFDLMRVTKRNFALLPSLTPALASLFLEEDGVENDRDSIVSKK</sequence>
<keyword evidence="9" id="KW-0378">Hydrolase</keyword>
<keyword evidence="8" id="KW-0255">Endonuclease</keyword>
<keyword evidence="5" id="KW-0819">tRNA processing</keyword>
<reference evidence="14 15" key="1">
    <citation type="journal article" date="2019" name="Sci. Rep.">
        <title>Comparative genomics of chytrid fungi reveal insights into the obligate biotrophic and pathogenic lifestyle of Synchytrium endobioticum.</title>
        <authorList>
            <person name="van de Vossenberg B.T.L.H."/>
            <person name="Warris S."/>
            <person name="Nguyen H.D.T."/>
            <person name="van Gent-Pelzer M.P.E."/>
            <person name="Joly D.L."/>
            <person name="van de Geest H.C."/>
            <person name="Bonants P.J.M."/>
            <person name="Smith D.S."/>
            <person name="Levesque C.A."/>
            <person name="van der Lee T.A.J."/>
        </authorList>
    </citation>
    <scope>NUCLEOTIDE SEQUENCE [LARGE SCALE GENOMIC DNA]</scope>
    <source>
        <strain evidence="14 15">JEL517</strain>
    </source>
</reference>
<evidence type="ECO:0000256" key="11">
    <source>
        <dbReference type="SAM" id="MobiDB-lite"/>
    </source>
</evidence>
<evidence type="ECO:0000256" key="9">
    <source>
        <dbReference type="ARBA" id="ARBA00022801"/>
    </source>
</evidence>
<evidence type="ECO:0000256" key="4">
    <source>
        <dbReference type="ARBA" id="ARBA00012477"/>
    </source>
</evidence>
<name>A0A507BUJ5_9FUNG</name>
<evidence type="ECO:0000256" key="10">
    <source>
        <dbReference type="ARBA" id="ARBA00022833"/>
    </source>
</evidence>
<evidence type="ECO:0000256" key="1">
    <source>
        <dbReference type="ARBA" id="ARBA00000402"/>
    </source>
</evidence>
<dbReference type="RefSeq" id="XP_031022704.1">
    <property type="nucleotide sequence ID" value="XM_031171287.1"/>
</dbReference>
<evidence type="ECO:0000256" key="8">
    <source>
        <dbReference type="ARBA" id="ARBA00022759"/>
    </source>
</evidence>
<dbReference type="GO" id="GO:0042781">
    <property type="term" value="F:3'-tRNA processing endoribonuclease activity"/>
    <property type="evidence" value="ECO:0007669"/>
    <property type="project" value="UniProtKB-EC"/>
</dbReference>
<feature type="region of interest" description="Disordered" evidence="11">
    <location>
        <begin position="680"/>
        <end position="721"/>
    </location>
</feature>
<evidence type="ECO:0000256" key="6">
    <source>
        <dbReference type="ARBA" id="ARBA00022722"/>
    </source>
</evidence>
<feature type="region of interest" description="Disordered" evidence="11">
    <location>
        <begin position="140"/>
        <end position="159"/>
    </location>
</feature>
<comment type="caution">
    <text evidence="14">The sequence shown here is derived from an EMBL/GenBank/DDBJ whole genome shotgun (WGS) entry which is preliminary data.</text>
</comment>
<feature type="domain" description="Metallo-beta-lactamase" evidence="12">
    <location>
        <begin position="458"/>
        <end position="669"/>
    </location>
</feature>
<dbReference type="PANTHER" id="PTHR12553:SF49">
    <property type="entry name" value="ZINC PHOSPHODIESTERASE ELAC PROTEIN 2"/>
    <property type="match status" value="1"/>
</dbReference>
<evidence type="ECO:0000259" key="13">
    <source>
        <dbReference type="Pfam" id="PF13691"/>
    </source>
</evidence>
<dbReference type="AlphaFoldDB" id="A0A507BUJ5"/>
<accession>A0A507BUJ5</accession>
<dbReference type="EC" id="3.1.26.11" evidence="4"/>
<dbReference type="Proteomes" id="UP000319731">
    <property type="component" value="Unassembled WGS sequence"/>
</dbReference>
<dbReference type="Pfam" id="PF13691">
    <property type="entry name" value="Lactamase_B_4"/>
    <property type="match status" value="1"/>
</dbReference>
<evidence type="ECO:0000256" key="3">
    <source>
        <dbReference type="ARBA" id="ARBA00007823"/>
    </source>
</evidence>
<keyword evidence="10" id="KW-0862">Zinc</keyword>